<evidence type="ECO:0000256" key="1">
    <source>
        <dbReference type="ARBA" id="ARBA00022723"/>
    </source>
</evidence>
<comment type="caution">
    <text evidence="3">The sequence shown here is derived from an EMBL/GenBank/DDBJ whole genome shotgun (WGS) entry which is preliminary data.</text>
</comment>
<dbReference type="PANTHER" id="PTHR35848">
    <property type="entry name" value="OXALATE-BINDING PROTEIN"/>
    <property type="match status" value="1"/>
</dbReference>
<dbReference type="GO" id="GO:0046872">
    <property type="term" value="F:metal ion binding"/>
    <property type="evidence" value="ECO:0007669"/>
    <property type="project" value="UniProtKB-KW"/>
</dbReference>
<evidence type="ECO:0000313" key="4">
    <source>
        <dbReference type="Proteomes" id="UP000230859"/>
    </source>
</evidence>
<organism evidence="3 4">
    <name type="scientific">Candidatus Abzuiibacterium crystallinum</name>
    <dbReference type="NCBI Taxonomy" id="1974748"/>
    <lineage>
        <taxon>Bacteria</taxon>
        <taxon>Pseudomonadati</taxon>
        <taxon>Candidatus Omnitrophota</taxon>
        <taxon>Candidatus Abzuiibacterium</taxon>
    </lineage>
</organism>
<dbReference type="CDD" id="cd06985">
    <property type="entry name" value="cupin_BF4112"/>
    <property type="match status" value="1"/>
</dbReference>
<dbReference type="SUPFAM" id="SSF51182">
    <property type="entry name" value="RmlC-like cupins"/>
    <property type="match status" value="1"/>
</dbReference>
<proteinExistence type="predicted"/>
<protein>
    <submittedName>
        <fullName evidence="3">Cupin</fullName>
    </submittedName>
</protein>
<dbReference type="PANTHER" id="PTHR35848:SF6">
    <property type="entry name" value="CUPIN TYPE-2 DOMAIN-CONTAINING PROTEIN"/>
    <property type="match status" value="1"/>
</dbReference>
<evidence type="ECO:0000313" key="3">
    <source>
        <dbReference type="EMBL" id="PIQ85679.1"/>
    </source>
</evidence>
<dbReference type="InterPro" id="IPR013096">
    <property type="entry name" value="Cupin_2"/>
</dbReference>
<evidence type="ECO:0000259" key="2">
    <source>
        <dbReference type="Pfam" id="PF07883"/>
    </source>
</evidence>
<keyword evidence="1" id="KW-0479">Metal-binding</keyword>
<dbReference type="InterPro" id="IPR011051">
    <property type="entry name" value="RmlC_Cupin_sf"/>
</dbReference>
<dbReference type="Pfam" id="PF07883">
    <property type="entry name" value="Cupin_2"/>
    <property type="match status" value="1"/>
</dbReference>
<feature type="domain" description="Cupin type-2" evidence="2">
    <location>
        <begin position="62"/>
        <end position="129"/>
    </location>
</feature>
<dbReference type="AlphaFoldDB" id="A0A2H0LMN9"/>
<dbReference type="InterPro" id="IPR051610">
    <property type="entry name" value="GPI/OXD"/>
</dbReference>
<dbReference type="Proteomes" id="UP000230859">
    <property type="component" value="Unassembled WGS sequence"/>
</dbReference>
<sequence length="159" mass="18153">MTEPNQTIQKVKGKNFLAIHFGPWHTLSEYSIKHPDLDEAYPGKIFLRDLLGLSGSQISLNQFPPGAVMPFSHRHQVNEEVYVFIKGKGQFYIDGEIIPVEEGTVIRVGPEGIRNWRNDSNEPLYYVVIQTKQGSLTQETVNDGKRSFDPITWPERPRS</sequence>
<dbReference type="EMBL" id="PCVY01000063">
    <property type="protein sequence ID" value="PIQ85679.1"/>
    <property type="molecule type" value="Genomic_DNA"/>
</dbReference>
<dbReference type="InterPro" id="IPR014710">
    <property type="entry name" value="RmlC-like_jellyroll"/>
</dbReference>
<name>A0A2H0LMN9_9BACT</name>
<gene>
    <name evidence="3" type="ORF">COV74_07605</name>
</gene>
<reference evidence="3 4" key="1">
    <citation type="submission" date="2017-09" db="EMBL/GenBank/DDBJ databases">
        <title>Depth-based differentiation of microbial function through sediment-hosted aquifers and enrichment of novel symbionts in the deep terrestrial subsurface.</title>
        <authorList>
            <person name="Probst A.J."/>
            <person name="Ladd B."/>
            <person name="Jarett J.K."/>
            <person name="Geller-Mcgrath D.E."/>
            <person name="Sieber C.M."/>
            <person name="Emerson J.B."/>
            <person name="Anantharaman K."/>
            <person name="Thomas B.C."/>
            <person name="Malmstrom R."/>
            <person name="Stieglmeier M."/>
            <person name="Klingl A."/>
            <person name="Woyke T."/>
            <person name="Ryan C.M."/>
            <person name="Banfield J.F."/>
        </authorList>
    </citation>
    <scope>NUCLEOTIDE SEQUENCE [LARGE SCALE GENOMIC DNA]</scope>
    <source>
        <strain evidence="3">CG11_big_fil_rev_8_21_14_0_20_45_26</strain>
    </source>
</reference>
<accession>A0A2H0LMN9</accession>
<dbReference type="Gene3D" id="2.60.120.10">
    <property type="entry name" value="Jelly Rolls"/>
    <property type="match status" value="1"/>
</dbReference>